<evidence type="ECO:0008006" key="2">
    <source>
        <dbReference type="Google" id="ProtNLM"/>
    </source>
</evidence>
<gene>
    <name evidence="1" type="ORF">UFOVP204_72</name>
</gene>
<dbReference type="Gene3D" id="3.40.50.300">
    <property type="entry name" value="P-loop containing nucleotide triphosphate hydrolases"/>
    <property type="match status" value="1"/>
</dbReference>
<proteinExistence type="predicted"/>
<accession>A0A6J7WK54</accession>
<dbReference type="InterPro" id="IPR027417">
    <property type="entry name" value="P-loop_NTPase"/>
</dbReference>
<sequence length="615" mass="70601">MSDFSAFLDALQGDEFSETPVTIEEFVTSKNYLGLPPLSELQYTSIKASTQIYKKETLIRLYGEEEGNKIFKQTCNEVILQLGKGSGKDYTSTIACAYVVHLLLCLTDPAVYYGKPPGDAIDIINIAINAVQANRVFFKGFNQRIEKSPWFQGKYIAKANSIEFDKEVTVHSGHSQRESWEGYNVIIVILDEISGFDLDSTSGNEQAKTASAIYKMYRASVNSRFPDFGKLILLSFPRFKNDYIQQRYEEVVAEKEVVIKNHRFKVDPDLPDNTDGNEFEMEWEEDHIVSYKIPRVFALKRPTWDINPTRKIEDFTIDFYTDPLDALSRFACMPPDAVDAFFRSRALIEKAFCNPRLGVDKDGRFDDYFMPKEETNYFIHVDLAQKHDHCAVALSHVDGWVSMKIGQNYKEAAPKIVVDAVRFWTPTKDKSVDFEEVKDYIISLKQKGFNLKMVTFDRWNSHDLMQQLKAYGINCDILSVAKKHYEDMSLCITEERVYGPKIQLLIDELLQLRIVKDKVDHPRKGSKDLSDAVCGAVYNATALTPRDLNQEVELYTYGTVFQTEIEKLREESETRLKSNNTIKLPESREMPPSLRDFMGIEDDEDAMPVDSMRIL</sequence>
<dbReference type="EMBL" id="LR798257">
    <property type="protein sequence ID" value="CAB5218190.1"/>
    <property type="molecule type" value="Genomic_DNA"/>
</dbReference>
<name>A0A6J7WK54_9CAUD</name>
<organism evidence="1">
    <name type="scientific">uncultured Caudovirales phage</name>
    <dbReference type="NCBI Taxonomy" id="2100421"/>
    <lineage>
        <taxon>Viruses</taxon>
        <taxon>Duplodnaviria</taxon>
        <taxon>Heunggongvirae</taxon>
        <taxon>Uroviricota</taxon>
        <taxon>Caudoviricetes</taxon>
        <taxon>Peduoviridae</taxon>
        <taxon>Maltschvirus</taxon>
        <taxon>Maltschvirus maltsch</taxon>
    </lineage>
</organism>
<dbReference type="Gene3D" id="3.30.420.240">
    <property type="match status" value="1"/>
</dbReference>
<protein>
    <recommendedName>
        <fullName evidence="2">Terminase large subunit</fullName>
    </recommendedName>
</protein>
<evidence type="ECO:0000313" key="1">
    <source>
        <dbReference type="EMBL" id="CAB5218190.1"/>
    </source>
</evidence>
<reference evidence="1" key="1">
    <citation type="submission" date="2020-05" db="EMBL/GenBank/DDBJ databases">
        <authorList>
            <person name="Chiriac C."/>
            <person name="Salcher M."/>
            <person name="Ghai R."/>
            <person name="Kavagutti S V."/>
        </authorList>
    </citation>
    <scope>NUCLEOTIDE SEQUENCE</scope>
</reference>